<feature type="chain" id="PRO_5039713567" evidence="2">
    <location>
        <begin position="31"/>
        <end position="395"/>
    </location>
</feature>
<evidence type="ECO:0000256" key="2">
    <source>
        <dbReference type="SAM" id="SignalP"/>
    </source>
</evidence>
<reference evidence="7" key="1">
    <citation type="submission" date="2016-02" db="EMBL/GenBank/DDBJ databases">
        <authorList>
            <person name="Wen L."/>
            <person name="He K."/>
            <person name="Yang H."/>
        </authorList>
    </citation>
    <scope>NUCLEOTIDE SEQUENCE [LARGE SCALE GENOMIC DNA]</scope>
    <source>
        <strain evidence="7">JCM 15929</strain>
    </source>
</reference>
<feature type="region of interest" description="Disordered" evidence="1">
    <location>
        <begin position="31"/>
        <end position="51"/>
    </location>
</feature>
<evidence type="ECO:0000313" key="6">
    <source>
        <dbReference type="EMBL" id="KXP10130.1"/>
    </source>
</evidence>
<dbReference type="InterPro" id="IPR055797">
    <property type="entry name" value="DUF7373"/>
</dbReference>
<proteinExistence type="predicted"/>
<feature type="signal peptide" evidence="2">
    <location>
        <begin position="1"/>
        <end position="30"/>
    </location>
</feature>
<feature type="domain" description="DUF7373" evidence="3">
    <location>
        <begin position="59"/>
        <end position="248"/>
    </location>
</feature>
<evidence type="ECO:0000259" key="4">
    <source>
        <dbReference type="Pfam" id="PF24092"/>
    </source>
</evidence>
<evidence type="ECO:0000313" key="5">
    <source>
        <dbReference type="EMBL" id="KXO98555.1"/>
    </source>
</evidence>
<protein>
    <submittedName>
        <fullName evidence="6">Uncharacterized protein</fullName>
    </submittedName>
</protein>
<dbReference type="Pfam" id="PF24092">
    <property type="entry name" value="DUF7373_C"/>
    <property type="match status" value="1"/>
</dbReference>
<sequence>MTLEEESMVRKSIAAVGAALLLAGCSTTVAGTPEADPSGMPRPDTGSYATAPRTVEPMTEKVQAAAEGFRMMEIIPLATQIDGSVRYPGRPGFGRISSSIGSAIGDGVGTALEGLEVGAYTSAGDKAPGSKSTDSGKDLITGVFRFKDEAAARAAVGNPAVFADDKGFAGSTPTPKVPVTVPGYADAKAYTKTTTYSTSTVGLLASGRYVLAGWTTGSLDWVKKFFDLQIPALKDFTPTPVDKFSTLTRDHDDLLTYTLAESTPTIYQATLNARTMTPMQSDITAAVKDFADAGVDYIARAGNNVYRARDAAGASLLADRFITETRTFYAGSTESKPKGVPGGRCLTYPSYSGSKDTRTYCVAPVGRYLAEVSDTQQTRANQAIGASYLILQGVK</sequence>
<feature type="domain" description="DUF7373" evidence="4">
    <location>
        <begin position="269"/>
        <end position="391"/>
    </location>
</feature>
<dbReference type="EMBL" id="LSRE01000012">
    <property type="protein sequence ID" value="KXO98555.1"/>
    <property type="molecule type" value="Genomic_DNA"/>
</dbReference>
<dbReference type="Proteomes" id="UP000070258">
    <property type="component" value="Unassembled WGS sequence"/>
</dbReference>
<accession>A0A138AI93</accession>
<dbReference type="Pfam" id="PF24088">
    <property type="entry name" value="DUF7373"/>
    <property type="match status" value="1"/>
</dbReference>
<evidence type="ECO:0000259" key="3">
    <source>
        <dbReference type="Pfam" id="PF24088"/>
    </source>
</evidence>
<gene>
    <name evidence="6" type="ORF">AXK60_06490</name>
    <name evidence="5" type="ORF">AXK61_02915</name>
</gene>
<dbReference type="InterPro" id="IPR056463">
    <property type="entry name" value="DUF7373_C"/>
</dbReference>
<reference evidence="5 8" key="3">
    <citation type="submission" date="2016-02" db="EMBL/GenBank/DDBJ databases">
        <authorList>
            <person name="Teng J.L."/>
            <person name="Tang Y."/>
            <person name="Huang Y."/>
            <person name="Guo F."/>
            <person name="Wei W."/>
            <person name="Chen J.H."/>
            <person name="Wong S.Y."/>
            <person name="Lau S.K."/>
            <person name="Woo P.C."/>
        </authorList>
    </citation>
    <scope>NUCLEOTIDE SEQUENCE [LARGE SCALE GENOMIC DNA]</scope>
    <source>
        <strain evidence="5 8">JCM 13375</strain>
    </source>
</reference>
<evidence type="ECO:0000313" key="8">
    <source>
        <dbReference type="Proteomes" id="UP000070409"/>
    </source>
</evidence>
<evidence type="ECO:0000256" key="1">
    <source>
        <dbReference type="SAM" id="MobiDB-lite"/>
    </source>
</evidence>
<name>A0A138AI93_9ACTN</name>
<organism evidence="6 7">
    <name type="scientific">Tsukamurella pseudospumae</name>
    <dbReference type="NCBI Taxonomy" id="239498"/>
    <lineage>
        <taxon>Bacteria</taxon>
        <taxon>Bacillati</taxon>
        <taxon>Actinomycetota</taxon>
        <taxon>Actinomycetes</taxon>
        <taxon>Mycobacteriales</taxon>
        <taxon>Tsukamurellaceae</taxon>
        <taxon>Tsukamurella</taxon>
    </lineage>
</organism>
<dbReference type="STRING" id="239498.AXK60_06490"/>
<dbReference type="AlphaFoldDB" id="A0A138AI93"/>
<keyword evidence="8" id="KW-1185">Reference proteome</keyword>
<keyword evidence="2" id="KW-0732">Signal</keyword>
<comment type="caution">
    <text evidence="6">The sequence shown here is derived from an EMBL/GenBank/DDBJ whole genome shotgun (WGS) entry which is preliminary data.</text>
</comment>
<dbReference type="Proteomes" id="UP000070409">
    <property type="component" value="Unassembled WGS sequence"/>
</dbReference>
<evidence type="ECO:0000313" key="7">
    <source>
        <dbReference type="Proteomes" id="UP000070258"/>
    </source>
</evidence>
<dbReference type="EMBL" id="LSRF01000033">
    <property type="protein sequence ID" value="KXP10130.1"/>
    <property type="molecule type" value="Genomic_DNA"/>
</dbReference>
<reference evidence="6" key="2">
    <citation type="submission" date="2016-02" db="EMBL/GenBank/DDBJ databases">
        <authorList>
            <person name="Teng J.L."/>
            <person name="Yang Y."/>
            <person name="Huang Y."/>
            <person name="Guo F."/>
            <person name="Wei W."/>
            <person name="Chen J.H."/>
            <person name="Wong S.Y."/>
            <person name="Lau S.K."/>
            <person name="Woo P.C."/>
        </authorList>
    </citation>
    <scope>NUCLEOTIDE SEQUENCE</scope>
    <source>
        <strain evidence="6">JCM 15929</strain>
    </source>
</reference>